<dbReference type="Gene3D" id="1.10.10.10">
    <property type="entry name" value="Winged helix-like DNA-binding domain superfamily/Winged helix DNA-binding domain"/>
    <property type="match status" value="1"/>
</dbReference>
<evidence type="ECO:0000256" key="3">
    <source>
        <dbReference type="ARBA" id="ARBA00023163"/>
    </source>
</evidence>
<dbReference type="PANTHER" id="PTHR33164:SF64">
    <property type="entry name" value="TRANSCRIPTIONAL REGULATOR SLYA"/>
    <property type="match status" value="1"/>
</dbReference>
<accession>A0A847S4Z9</accession>
<organism evidence="5 6">
    <name type="scientific">Leeia aquatica</name>
    <dbReference type="NCBI Taxonomy" id="2725557"/>
    <lineage>
        <taxon>Bacteria</taxon>
        <taxon>Pseudomonadati</taxon>
        <taxon>Pseudomonadota</taxon>
        <taxon>Betaproteobacteria</taxon>
        <taxon>Neisseriales</taxon>
        <taxon>Leeiaceae</taxon>
        <taxon>Leeia</taxon>
    </lineage>
</organism>
<dbReference type="Proteomes" id="UP000587991">
    <property type="component" value="Unassembled WGS sequence"/>
</dbReference>
<dbReference type="InterPro" id="IPR000835">
    <property type="entry name" value="HTH_MarR-typ"/>
</dbReference>
<dbReference type="GO" id="GO:0003677">
    <property type="term" value="F:DNA binding"/>
    <property type="evidence" value="ECO:0007669"/>
    <property type="project" value="UniProtKB-KW"/>
</dbReference>
<evidence type="ECO:0000256" key="1">
    <source>
        <dbReference type="ARBA" id="ARBA00023015"/>
    </source>
</evidence>
<dbReference type="SUPFAM" id="SSF46785">
    <property type="entry name" value="Winged helix' DNA-binding domain"/>
    <property type="match status" value="1"/>
</dbReference>
<keyword evidence="1" id="KW-0805">Transcription regulation</keyword>
<dbReference type="RefSeq" id="WP_168876473.1">
    <property type="nucleotide sequence ID" value="NZ_JABAIM010000001.1"/>
</dbReference>
<protein>
    <submittedName>
        <fullName evidence="5">MarR family transcriptional regulator</fullName>
    </submittedName>
</protein>
<dbReference type="InterPro" id="IPR036390">
    <property type="entry name" value="WH_DNA-bd_sf"/>
</dbReference>
<comment type="caution">
    <text evidence="5">The sequence shown here is derived from an EMBL/GenBank/DDBJ whole genome shotgun (WGS) entry which is preliminary data.</text>
</comment>
<dbReference type="InterPro" id="IPR036388">
    <property type="entry name" value="WH-like_DNA-bd_sf"/>
</dbReference>
<evidence type="ECO:0000256" key="2">
    <source>
        <dbReference type="ARBA" id="ARBA00023125"/>
    </source>
</evidence>
<dbReference type="PROSITE" id="PS50995">
    <property type="entry name" value="HTH_MARR_2"/>
    <property type="match status" value="1"/>
</dbReference>
<dbReference type="Pfam" id="PF01047">
    <property type="entry name" value="MarR"/>
    <property type="match status" value="1"/>
</dbReference>
<gene>
    <name evidence="5" type="ORF">HF682_06965</name>
</gene>
<name>A0A847S4Z9_9NEIS</name>
<dbReference type="PANTHER" id="PTHR33164">
    <property type="entry name" value="TRANSCRIPTIONAL REGULATOR, MARR FAMILY"/>
    <property type="match status" value="1"/>
</dbReference>
<dbReference type="AlphaFoldDB" id="A0A847S4Z9"/>
<keyword evidence="2" id="KW-0238">DNA-binding</keyword>
<dbReference type="GO" id="GO:0006950">
    <property type="term" value="P:response to stress"/>
    <property type="evidence" value="ECO:0007669"/>
    <property type="project" value="TreeGrafter"/>
</dbReference>
<dbReference type="GO" id="GO:0003700">
    <property type="term" value="F:DNA-binding transcription factor activity"/>
    <property type="evidence" value="ECO:0007669"/>
    <property type="project" value="InterPro"/>
</dbReference>
<keyword evidence="3" id="KW-0804">Transcription</keyword>
<evidence type="ECO:0000313" key="5">
    <source>
        <dbReference type="EMBL" id="NLR74894.1"/>
    </source>
</evidence>
<feature type="domain" description="HTH marR-type" evidence="4">
    <location>
        <begin position="1"/>
        <end position="99"/>
    </location>
</feature>
<sequence>MCWFEQQQEPPTQARLVAHTRIDKMTLSKAIRKLEDMGLVARVPSATDTRAVEVGFTESGRQLIHAAILAVERTDDAFFSRLDGGQLTDWKRLTRSLLTGGAL</sequence>
<keyword evidence="6" id="KW-1185">Reference proteome</keyword>
<evidence type="ECO:0000313" key="6">
    <source>
        <dbReference type="Proteomes" id="UP000587991"/>
    </source>
</evidence>
<dbReference type="EMBL" id="JABAIM010000001">
    <property type="protein sequence ID" value="NLR74894.1"/>
    <property type="molecule type" value="Genomic_DNA"/>
</dbReference>
<proteinExistence type="predicted"/>
<evidence type="ECO:0000259" key="4">
    <source>
        <dbReference type="PROSITE" id="PS50995"/>
    </source>
</evidence>
<dbReference type="InterPro" id="IPR039422">
    <property type="entry name" value="MarR/SlyA-like"/>
</dbReference>
<reference evidence="5 6" key="1">
    <citation type="submission" date="2020-04" db="EMBL/GenBank/DDBJ databases">
        <title>Draft genome of Leeia sp. IMCC25680.</title>
        <authorList>
            <person name="Song J."/>
            <person name="Cho J.-C."/>
        </authorList>
    </citation>
    <scope>NUCLEOTIDE SEQUENCE [LARGE SCALE GENOMIC DNA]</scope>
    <source>
        <strain evidence="5 6">IMCC25680</strain>
    </source>
</reference>